<dbReference type="SUPFAM" id="SSF54452">
    <property type="entry name" value="MHC antigen-recognition domain"/>
    <property type="match status" value="1"/>
</dbReference>
<keyword evidence="2" id="KW-1133">Transmembrane helix</keyword>
<dbReference type="AlphaFoldDB" id="A0A7K5HLS8"/>
<dbReference type="GO" id="GO:0038023">
    <property type="term" value="F:signaling receptor activity"/>
    <property type="evidence" value="ECO:0007669"/>
    <property type="project" value="InterPro"/>
</dbReference>
<keyword evidence="5" id="KW-1185">Reference proteome</keyword>
<feature type="transmembrane region" description="Helical" evidence="2">
    <location>
        <begin position="222"/>
        <end position="245"/>
    </location>
</feature>
<dbReference type="PANTHER" id="PTHR15349:SF0">
    <property type="entry name" value="ENDOTHELIAL PROTEIN C RECEPTOR"/>
    <property type="match status" value="1"/>
</dbReference>
<dbReference type="GO" id="GO:0005615">
    <property type="term" value="C:extracellular space"/>
    <property type="evidence" value="ECO:0007669"/>
    <property type="project" value="TreeGrafter"/>
</dbReference>
<feature type="non-terminal residue" evidence="4">
    <location>
        <position position="1"/>
    </location>
</feature>
<sequence length="250" mass="26995">MLRLLLLCGALGCGAEQAALLTFTMLQQTRVSEGSCVFWGNASLDGRLSHVLEGLNVTQVLPLEPPDAWARRQQDVTTYLLYFGQLVKLFSKERPINYTQNLHCHLGCRLFADGTANSFYEVTLNGTAFLSFHVPNATWERRWPGRDAVAAFAESELMKYPMTTQDLQHFLNTTCVGILRAQSAGTGPCGAGEDMVAQLGGPWSSPPSLLPLAGKQSSRSHALLVLGLILGTFALLGMAVGIFLCTGGSC</sequence>
<evidence type="ECO:0000256" key="3">
    <source>
        <dbReference type="SAM" id="SignalP"/>
    </source>
</evidence>
<accession>A0A7K5HLS8</accession>
<dbReference type="Gene3D" id="3.30.500.10">
    <property type="entry name" value="MHC class I-like antigen recognition-like"/>
    <property type="match status" value="1"/>
</dbReference>
<keyword evidence="3" id="KW-0732">Signal</keyword>
<evidence type="ECO:0000313" key="4">
    <source>
        <dbReference type="EMBL" id="NWS70330.1"/>
    </source>
</evidence>
<gene>
    <name evidence="4" type="primary">Procr</name>
    <name evidence="4" type="ORF">CROSUL_R10951</name>
</gene>
<keyword evidence="2" id="KW-0472">Membrane</keyword>
<proteinExistence type="predicted"/>
<keyword evidence="1" id="KW-0325">Glycoprotein</keyword>
<dbReference type="OrthoDB" id="9441389at2759"/>
<dbReference type="EMBL" id="VYZB01000157">
    <property type="protein sequence ID" value="NWS70330.1"/>
    <property type="molecule type" value="Genomic_DNA"/>
</dbReference>
<dbReference type="Proteomes" id="UP000549499">
    <property type="component" value="Unassembled WGS sequence"/>
</dbReference>
<dbReference type="InterPro" id="IPR015669">
    <property type="entry name" value="Endothetial_C_recpt"/>
</dbReference>
<evidence type="ECO:0000256" key="1">
    <source>
        <dbReference type="ARBA" id="ARBA00023180"/>
    </source>
</evidence>
<keyword evidence="2" id="KW-0812">Transmembrane</keyword>
<evidence type="ECO:0000256" key="2">
    <source>
        <dbReference type="SAM" id="Phobius"/>
    </source>
</evidence>
<dbReference type="InterPro" id="IPR037055">
    <property type="entry name" value="MHC_I-like_Ag-recog_sf"/>
</dbReference>
<name>A0A7K5HLS8_CROSL</name>
<feature type="chain" id="PRO_5029671366" evidence="3">
    <location>
        <begin position="16"/>
        <end position="250"/>
    </location>
</feature>
<reference evidence="4 5" key="1">
    <citation type="submission" date="2019-09" db="EMBL/GenBank/DDBJ databases">
        <title>Bird 10,000 Genomes (B10K) Project - Family phase.</title>
        <authorList>
            <person name="Zhang G."/>
        </authorList>
    </citation>
    <scope>NUCLEOTIDE SEQUENCE [LARGE SCALE GENOMIC DNA]</scope>
    <source>
        <strain evidence="4">B10K-DU-003-44</strain>
        <tissue evidence="4">Muscle</tissue>
    </source>
</reference>
<protein>
    <submittedName>
        <fullName evidence="4">EPCR protein</fullName>
    </submittedName>
</protein>
<feature type="non-terminal residue" evidence="4">
    <location>
        <position position="250"/>
    </location>
</feature>
<dbReference type="GO" id="GO:0050819">
    <property type="term" value="P:negative regulation of coagulation"/>
    <property type="evidence" value="ECO:0007669"/>
    <property type="project" value="TreeGrafter"/>
</dbReference>
<feature type="signal peptide" evidence="3">
    <location>
        <begin position="1"/>
        <end position="15"/>
    </location>
</feature>
<dbReference type="PANTHER" id="PTHR15349">
    <property type="entry name" value="ENDOTHELIAL PROTEIN C RECEPTOR"/>
    <property type="match status" value="1"/>
</dbReference>
<comment type="caution">
    <text evidence="4">The sequence shown here is derived from an EMBL/GenBank/DDBJ whole genome shotgun (WGS) entry which is preliminary data.</text>
</comment>
<evidence type="ECO:0000313" key="5">
    <source>
        <dbReference type="Proteomes" id="UP000549499"/>
    </source>
</evidence>
<dbReference type="InterPro" id="IPR011162">
    <property type="entry name" value="MHC_I/II-like_Ag-recog"/>
</dbReference>
<organism evidence="4 5">
    <name type="scientific">Crotophaga sulcirostris</name>
    <name type="common">Groove-billed ani</name>
    <dbReference type="NCBI Taxonomy" id="33598"/>
    <lineage>
        <taxon>Eukaryota</taxon>
        <taxon>Metazoa</taxon>
        <taxon>Chordata</taxon>
        <taxon>Craniata</taxon>
        <taxon>Vertebrata</taxon>
        <taxon>Euteleostomi</taxon>
        <taxon>Archelosauria</taxon>
        <taxon>Archosauria</taxon>
        <taxon>Dinosauria</taxon>
        <taxon>Saurischia</taxon>
        <taxon>Theropoda</taxon>
        <taxon>Coelurosauria</taxon>
        <taxon>Aves</taxon>
        <taxon>Neognathae</taxon>
        <taxon>Neoaves</taxon>
        <taxon>Otidimorphae</taxon>
        <taxon>Cuculiformes</taxon>
        <taxon>Crotophagidae</taxon>
        <taxon>Crotophaga</taxon>
    </lineage>
</organism>